<evidence type="ECO:0000259" key="2">
    <source>
        <dbReference type="Pfam" id="PF02517"/>
    </source>
</evidence>
<keyword evidence="4" id="KW-1185">Reference proteome</keyword>
<name>A0A4Y6RFL7_9BURK</name>
<protein>
    <submittedName>
        <fullName evidence="3">CPBP family intramembrane metalloprotease</fullName>
    </submittedName>
</protein>
<keyword evidence="3" id="KW-0645">Protease</keyword>
<dbReference type="KEGG" id="jas:FJQ89_12680"/>
<reference evidence="3 4" key="1">
    <citation type="submission" date="2019-06" db="EMBL/GenBank/DDBJ databases">
        <title>Complete genome sequence of Janthinobacterium sp. SNU WT3 isolated from diseased rainbow trout.</title>
        <authorList>
            <person name="Oh W.T."/>
            <person name="Park S.C."/>
        </authorList>
    </citation>
    <scope>NUCLEOTIDE SEQUENCE [LARGE SCALE GENOMIC DNA]</scope>
    <source>
        <strain evidence="3 4">SNU WT3</strain>
    </source>
</reference>
<feature type="transmembrane region" description="Helical" evidence="1">
    <location>
        <begin position="88"/>
        <end position="112"/>
    </location>
</feature>
<dbReference type="EMBL" id="CP041185">
    <property type="protein sequence ID" value="QDG71180.1"/>
    <property type="molecule type" value="Genomic_DNA"/>
</dbReference>
<keyword evidence="1" id="KW-0812">Transmembrane</keyword>
<dbReference type="Proteomes" id="UP000316665">
    <property type="component" value="Chromosome"/>
</dbReference>
<keyword evidence="3" id="KW-0482">Metalloprotease</keyword>
<keyword evidence="1" id="KW-0472">Membrane</keyword>
<feature type="transmembrane region" description="Helical" evidence="1">
    <location>
        <begin position="124"/>
        <end position="144"/>
    </location>
</feature>
<evidence type="ECO:0000313" key="4">
    <source>
        <dbReference type="Proteomes" id="UP000316665"/>
    </source>
</evidence>
<dbReference type="AlphaFoldDB" id="A0A4Y6RFL7"/>
<dbReference type="GO" id="GO:0006508">
    <property type="term" value="P:proteolysis"/>
    <property type="evidence" value="ECO:0007669"/>
    <property type="project" value="UniProtKB-KW"/>
</dbReference>
<feature type="domain" description="CAAX prenyl protease 2/Lysostaphin resistance protein A-like" evidence="2">
    <location>
        <begin position="95"/>
        <end position="190"/>
    </location>
</feature>
<keyword evidence="3" id="KW-0378">Hydrolase</keyword>
<dbReference type="GO" id="GO:0004175">
    <property type="term" value="F:endopeptidase activity"/>
    <property type="evidence" value="ECO:0007669"/>
    <property type="project" value="UniProtKB-ARBA"/>
</dbReference>
<feature type="transmembrane region" description="Helical" evidence="1">
    <location>
        <begin position="150"/>
        <end position="168"/>
    </location>
</feature>
<accession>A0A4Y6RFL7</accession>
<proteinExistence type="predicted"/>
<dbReference type="OrthoDB" id="8704036at2"/>
<organism evidence="3 4">
    <name type="scientific">Janthinobacterium tructae</name>
    <dbReference type="NCBI Taxonomy" id="2590869"/>
    <lineage>
        <taxon>Bacteria</taxon>
        <taxon>Pseudomonadati</taxon>
        <taxon>Pseudomonadota</taxon>
        <taxon>Betaproteobacteria</taxon>
        <taxon>Burkholderiales</taxon>
        <taxon>Oxalobacteraceae</taxon>
        <taxon>Janthinobacterium</taxon>
    </lineage>
</organism>
<dbReference type="GO" id="GO:0008237">
    <property type="term" value="F:metallopeptidase activity"/>
    <property type="evidence" value="ECO:0007669"/>
    <property type="project" value="UniProtKB-KW"/>
</dbReference>
<feature type="transmembrane region" description="Helical" evidence="1">
    <location>
        <begin position="180"/>
        <end position="203"/>
    </location>
</feature>
<evidence type="ECO:0000313" key="3">
    <source>
        <dbReference type="EMBL" id="QDG71180.1"/>
    </source>
</evidence>
<dbReference type="Pfam" id="PF02517">
    <property type="entry name" value="Rce1-like"/>
    <property type="match status" value="1"/>
</dbReference>
<dbReference type="GO" id="GO:0080120">
    <property type="term" value="P:CAAX-box protein maturation"/>
    <property type="evidence" value="ECO:0007669"/>
    <property type="project" value="UniProtKB-ARBA"/>
</dbReference>
<evidence type="ECO:0000256" key="1">
    <source>
        <dbReference type="SAM" id="Phobius"/>
    </source>
</evidence>
<dbReference type="InterPro" id="IPR003675">
    <property type="entry name" value="Rce1/LyrA-like_dom"/>
</dbReference>
<keyword evidence="1" id="KW-1133">Transmembrane helix</keyword>
<feature type="transmembrane region" description="Helical" evidence="1">
    <location>
        <begin position="49"/>
        <end position="76"/>
    </location>
</feature>
<gene>
    <name evidence="3" type="ORF">FJQ89_12680</name>
</gene>
<sequence>MMAVDLPVWAGCAMRSNIRMLKAANLPVPRLAVNLAALRASMAKRPMRGALLLGVAVGAINFLTFVPLALAAVALFTPQQLGGSAAAALRGASTATVFCFVVVWAPLFETVIGQWLPLEILRRYKVRAAVSLLASAALFSLLHVVNGAGILHAIITFIGGCTFAASYLTARSMGLAPAYVAAATAHACSNGLLLCLSLLFPALA</sequence>